<dbReference type="GeneID" id="5047661"/>
<dbReference type="Proteomes" id="UP000000600">
    <property type="component" value="Unassembled WGS sequence"/>
</dbReference>
<keyword evidence="2" id="KW-1185">Reference proteome</keyword>
<dbReference type="InParanoid" id="A0EGR4"/>
<dbReference type="AlphaFoldDB" id="A0EGR4"/>
<dbReference type="HOGENOM" id="CLU_2125898_0_0_1"/>
<evidence type="ECO:0000313" key="1">
    <source>
        <dbReference type="EMBL" id="CAK94505.1"/>
    </source>
</evidence>
<dbReference type="KEGG" id="ptm:GSPATT00026829001"/>
<dbReference type="EMBL" id="CT868678">
    <property type="protein sequence ID" value="CAK94505.1"/>
    <property type="molecule type" value="Genomic_DNA"/>
</dbReference>
<sequence length="114" mass="13359">MIHNPFDYFQNFYFQTNLLLRSIKIYKRILVEITIIEIDFYQDQDESLKQNYQGGKMSCQYEVYVAKNCTTTQSYLITLIDGTGSMSGEYEAVVDAHNATFSCLGSQQMKYQWE</sequence>
<accession>A0EGR4</accession>
<dbReference type="RefSeq" id="XP_001461878.1">
    <property type="nucleotide sequence ID" value="XM_001461841.1"/>
</dbReference>
<proteinExistence type="predicted"/>
<reference evidence="1 2" key="1">
    <citation type="journal article" date="2006" name="Nature">
        <title>Global trends of whole-genome duplications revealed by the ciliate Paramecium tetraurelia.</title>
        <authorList>
            <consortium name="Genoscope"/>
            <person name="Aury J.-M."/>
            <person name="Jaillon O."/>
            <person name="Duret L."/>
            <person name="Noel B."/>
            <person name="Jubin C."/>
            <person name="Porcel B.M."/>
            <person name="Segurens B."/>
            <person name="Daubin V."/>
            <person name="Anthouard V."/>
            <person name="Aiach N."/>
            <person name="Arnaiz O."/>
            <person name="Billaut A."/>
            <person name="Beisson J."/>
            <person name="Blanc I."/>
            <person name="Bouhouche K."/>
            <person name="Camara F."/>
            <person name="Duharcourt S."/>
            <person name="Guigo R."/>
            <person name="Gogendeau D."/>
            <person name="Katinka M."/>
            <person name="Keller A.-M."/>
            <person name="Kissmehl R."/>
            <person name="Klotz C."/>
            <person name="Koll F."/>
            <person name="Le Moue A."/>
            <person name="Lepere C."/>
            <person name="Malinsky S."/>
            <person name="Nowacki M."/>
            <person name="Nowak J.K."/>
            <person name="Plattner H."/>
            <person name="Poulain J."/>
            <person name="Ruiz F."/>
            <person name="Serrano V."/>
            <person name="Zagulski M."/>
            <person name="Dessen P."/>
            <person name="Betermier M."/>
            <person name="Weissenbach J."/>
            <person name="Scarpelli C."/>
            <person name="Schachter V."/>
            <person name="Sperling L."/>
            <person name="Meyer E."/>
            <person name="Cohen J."/>
            <person name="Wincker P."/>
        </authorList>
    </citation>
    <scope>NUCLEOTIDE SEQUENCE [LARGE SCALE GENOMIC DNA]</scope>
    <source>
        <strain evidence="1 2">Stock d4-2</strain>
    </source>
</reference>
<protein>
    <submittedName>
        <fullName evidence="1">Uncharacterized protein</fullName>
    </submittedName>
</protein>
<name>A0EGR4_PARTE</name>
<gene>
    <name evidence="1" type="ORF">GSPATT00026829001</name>
</gene>
<organism evidence="1 2">
    <name type="scientific">Paramecium tetraurelia</name>
    <dbReference type="NCBI Taxonomy" id="5888"/>
    <lineage>
        <taxon>Eukaryota</taxon>
        <taxon>Sar</taxon>
        <taxon>Alveolata</taxon>
        <taxon>Ciliophora</taxon>
        <taxon>Intramacronucleata</taxon>
        <taxon>Oligohymenophorea</taxon>
        <taxon>Peniculida</taxon>
        <taxon>Parameciidae</taxon>
        <taxon>Paramecium</taxon>
    </lineage>
</organism>
<evidence type="ECO:0000313" key="2">
    <source>
        <dbReference type="Proteomes" id="UP000000600"/>
    </source>
</evidence>